<dbReference type="AlphaFoldDB" id="A0A834CTT0"/>
<dbReference type="EMBL" id="LIHL02000007">
    <property type="protein sequence ID" value="KAF5464538.1"/>
    <property type="molecule type" value="Genomic_DNA"/>
</dbReference>
<proteinExistence type="predicted"/>
<gene>
    <name evidence="1" type="ORF">F2P56_014609</name>
</gene>
<protein>
    <submittedName>
        <fullName evidence="1">Uncharacterized protein</fullName>
    </submittedName>
</protein>
<sequence>MINFAIRNNLARVPCLLTLQVIFLSRSNGILKRECDVRSPGKIDAATPDDAVARAIKFFDLTVARGALYKNVLPVPLGPSMKNAADSFRMTFYKIDSYACCCSTLRV</sequence>
<comment type="caution">
    <text evidence="1">The sequence shown here is derived from an EMBL/GenBank/DDBJ whole genome shotgun (WGS) entry which is preliminary data.</text>
</comment>
<dbReference type="Gramene" id="Jr07_09330_p1">
    <property type="protein sequence ID" value="cds.Jr07_09330_p1"/>
    <property type="gene ID" value="Jr07_09330"/>
</dbReference>
<organism evidence="1 2">
    <name type="scientific">Juglans regia</name>
    <name type="common">English walnut</name>
    <dbReference type="NCBI Taxonomy" id="51240"/>
    <lineage>
        <taxon>Eukaryota</taxon>
        <taxon>Viridiplantae</taxon>
        <taxon>Streptophyta</taxon>
        <taxon>Embryophyta</taxon>
        <taxon>Tracheophyta</taxon>
        <taxon>Spermatophyta</taxon>
        <taxon>Magnoliopsida</taxon>
        <taxon>eudicotyledons</taxon>
        <taxon>Gunneridae</taxon>
        <taxon>Pentapetalae</taxon>
        <taxon>rosids</taxon>
        <taxon>fabids</taxon>
        <taxon>Fagales</taxon>
        <taxon>Juglandaceae</taxon>
        <taxon>Juglans</taxon>
    </lineage>
</organism>
<evidence type="ECO:0000313" key="1">
    <source>
        <dbReference type="EMBL" id="KAF5464538.1"/>
    </source>
</evidence>
<feature type="non-terminal residue" evidence="1">
    <location>
        <position position="107"/>
    </location>
</feature>
<reference evidence="1" key="2">
    <citation type="submission" date="2020-03" db="EMBL/GenBank/DDBJ databases">
        <title>Walnut 2.0.</title>
        <authorList>
            <person name="Marrano A."/>
            <person name="Britton M."/>
            <person name="Zimin A.V."/>
            <person name="Zaini P.A."/>
            <person name="Workman R."/>
            <person name="Puiu D."/>
            <person name="Bianco L."/>
            <person name="Allen B.J."/>
            <person name="Troggio M."/>
            <person name="Leslie C.A."/>
            <person name="Timp W."/>
            <person name="Dendekar A."/>
            <person name="Salzberg S.L."/>
            <person name="Neale D.B."/>
        </authorList>
    </citation>
    <scope>NUCLEOTIDE SEQUENCE</scope>
    <source>
        <tissue evidence="1">Leaves</tissue>
    </source>
</reference>
<dbReference type="Proteomes" id="UP000619265">
    <property type="component" value="Unassembled WGS sequence"/>
</dbReference>
<reference evidence="1" key="1">
    <citation type="submission" date="2015-10" db="EMBL/GenBank/DDBJ databases">
        <authorList>
            <person name="Martinez-Garcia P.J."/>
            <person name="Crepeau M.W."/>
            <person name="Puiu D."/>
            <person name="Gonzalez-Ibeas D."/>
            <person name="Whalen J."/>
            <person name="Stevens K."/>
            <person name="Paul R."/>
            <person name="Butterfield T."/>
            <person name="Britton M."/>
            <person name="Reagan R."/>
            <person name="Chakraborty S."/>
            <person name="Walawage S.L."/>
            <person name="Vasquez-Gross H.A."/>
            <person name="Cardeno C."/>
            <person name="Famula R."/>
            <person name="Pratt K."/>
            <person name="Kuruganti S."/>
            <person name="Aradhya M.K."/>
            <person name="Leslie C.A."/>
            <person name="Dandekar A.M."/>
            <person name="Salzberg S.L."/>
            <person name="Wegrzyn J.L."/>
            <person name="Langley C.H."/>
            <person name="Neale D.B."/>
        </authorList>
    </citation>
    <scope>NUCLEOTIDE SEQUENCE</scope>
    <source>
        <tissue evidence="1">Leaves</tissue>
    </source>
</reference>
<name>A0A834CTT0_JUGRE</name>
<accession>A0A834CTT0</accession>
<evidence type="ECO:0000313" key="2">
    <source>
        <dbReference type="Proteomes" id="UP000619265"/>
    </source>
</evidence>